<dbReference type="AlphaFoldDB" id="A0A8D4VMK9"/>
<dbReference type="KEGG" id="moz:MoryE10_04780"/>
<evidence type="ECO:0000256" key="2">
    <source>
        <dbReference type="ARBA" id="ARBA00022801"/>
    </source>
</evidence>
<evidence type="ECO:0000259" key="3">
    <source>
        <dbReference type="Pfam" id="PF00884"/>
    </source>
</evidence>
<dbReference type="RefSeq" id="WP_221048087.1">
    <property type="nucleotide sequence ID" value="NZ_AP019782.1"/>
</dbReference>
<dbReference type="Pfam" id="PF00884">
    <property type="entry name" value="Sulfatase"/>
    <property type="match status" value="1"/>
</dbReference>
<organism evidence="4 5">
    <name type="scientific">Methylogaea oryzae</name>
    <dbReference type="NCBI Taxonomy" id="1295382"/>
    <lineage>
        <taxon>Bacteria</taxon>
        <taxon>Pseudomonadati</taxon>
        <taxon>Pseudomonadota</taxon>
        <taxon>Gammaproteobacteria</taxon>
        <taxon>Methylococcales</taxon>
        <taxon>Methylococcaceae</taxon>
        <taxon>Methylogaea</taxon>
    </lineage>
</organism>
<evidence type="ECO:0000256" key="1">
    <source>
        <dbReference type="ARBA" id="ARBA00008779"/>
    </source>
</evidence>
<proteinExistence type="inferred from homology"/>
<reference evidence="4" key="1">
    <citation type="submission" date="2019-06" db="EMBL/GenBank/DDBJ databases">
        <title>Complete genome sequence of Methylogaea oryzae strain JCM16910.</title>
        <authorList>
            <person name="Asakawa S."/>
        </authorList>
    </citation>
    <scope>NUCLEOTIDE SEQUENCE</scope>
    <source>
        <strain evidence="4">E10</strain>
    </source>
</reference>
<dbReference type="PANTHER" id="PTHR42693:SF53">
    <property type="entry name" value="ENDO-4-O-SULFATASE"/>
    <property type="match status" value="1"/>
</dbReference>
<dbReference type="InterPro" id="IPR000917">
    <property type="entry name" value="Sulfatase_N"/>
</dbReference>
<feature type="domain" description="Sulfatase N-terminal" evidence="3">
    <location>
        <begin position="5"/>
        <end position="379"/>
    </location>
</feature>
<keyword evidence="5" id="KW-1185">Reference proteome</keyword>
<comment type="similarity">
    <text evidence="1">Belongs to the sulfatase family.</text>
</comment>
<evidence type="ECO:0000313" key="5">
    <source>
        <dbReference type="Proteomes" id="UP000824988"/>
    </source>
</evidence>
<dbReference type="Proteomes" id="UP000824988">
    <property type="component" value="Chromosome"/>
</dbReference>
<dbReference type="PANTHER" id="PTHR42693">
    <property type="entry name" value="ARYLSULFATASE FAMILY MEMBER"/>
    <property type="match status" value="1"/>
</dbReference>
<dbReference type="EMBL" id="AP019782">
    <property type="protein sequence ID" value="BBL69872.1"/>
    <property type="molecule type" value="Genomic_DNA"/>
</dbReference>
<dbReference type="GO" id="GO:0004065">
    <property type="term" value="F:arylsulfatase activity"/>
    <property type="evidence" value="ECO:0007669"/>
    <property type="project" value="TreeGrafter"/>
</dbReference>
<protein>
    <submittedName>
        <fullName evidence="4">Hydrolase</fullName>
    </submittedName>
</protein>
<gene>
    <name evidence="4" type="ORF">MoryE10_04780</name>
</gene>
<dbReference type="InterPro" id="IPR050738">
    <property type="entry name" value="Sulfatase"/>
</dbReference>
<sequence length="576" mass="64224">MVKRPNILIIMTDEERFPPAYETETEKSYRQQHMPNRARLLQEGVSFQRHYAAATACEPSRASLFTGQYPSLHGVSQTSGLAKNSQDPGLFWLPPNTVPTMGNYFRTGGYRTLYHGKWHISDQDLTIPGTHTALLSNAADGTPYPDRVRAYQAANRLGQYGFDGWIGPEPHGALANNAGIIRDPGFAQQAVDSLQQLNQQALTGEDLPPWLMVCSFVNPHDIVFSGQGWTLLGLPSVPYGDLPKFPAPPTADEDLTCKPRCQKDYVINYGNFYYPQPTRERYRQLYFYLQSVTDALIGQVVDTLDSCPALSQNTVVIFTSDHGDALGSHGGMHQKWYNVYEETIHVPLVIRQPGKAGKVVDTPTSHVDLLPTVLELAGIDAEAARQALARDYTEARTLVGESLVPLLDNQPEPARSIYFMTDDEVDQGLNEVSVNKVVQTLASRQMMQSGDDLVSTLGKAWNQTVVQQAYTPTIEPHHIETVVTRIDGVLYKYSRYFENPRFVGTAPGNPDGTVSEYRVPDEWELYDLDADPYEANNLLAPCCANPPSQQLVHTLRATLISERETKRLLPQTLNQQ</sequence>
<keyword evidence="2 4" id="KW-0378">Hydrolase</keyword>
<evidence type="ECO:0000313" key="4">
    <source>
        <dbReference type="EMBL" id="BBL69872.1"/>
    </source>
</evidence>
<name>A0A8D4VMK9_9GAMM</name>
<accession>A0A8D4VMK9</accession>